<dbReference type="PANTHER" id="PTHR43721:SF22">
    <property type="entry name" value="ELONGATION FACTOR TU, MITOCHONDRIAL"/>
    <property type="match status" value="1"/>
</dbReference>
<evidence type="ECO:0000256" key="5">
    <source>
        <dbReference type="ARBA" id="ARBA00022917"/>
    </source>
</evidence>
<dbReference type="InterPro" id="IPR005225">
    <property type="entry name" value="Small_GTP-bd"/>
</dbReference>
<dbReference type="PRINTS" id="PR00315">
    <property type="entry name" value="ELONGATNFCT"/>
</dbReference>
<dbReference type="InterPro" id="IPR036388">
    <property type="entry name" value="WH-like_DNA-bd_sf"/>
</dbReference>
<keyword evidence="5" id="KW-0648">Protein biosynthesis</keyword>
<feature type="domain" description="Tr-type G" evidence="9">
    <location>
        <begin position="2"/>
        <end position="174"/>
    </location>
</feature>
<dbReference type="InterPro" id="IPR004161">
    <property type="entry name" value="EFTu-like_2"/>
</dbReference>
<name>A0A419SFZ7_9BACL</name>
<keyword evidence="6" id="KW-0342">GTP-binding</keyword>
<dbReference type="InterPro" id="IPR027417">
    <property type="entry name" value="P-loop_NTPase"/>
</dbReference>
<dbReference type="GO" id="GO:0005737">
    <property type="term" value="C:cytoplasm"/>
    <property type="evidence" value="ECO:0007669"/>
    <property type="project" value="UniProtKB-SubCell"/>
</dbReference>
<keyword evidence="4" id="KW-0547">Nucleotide-binding</keyword>
<dbReference type="NCBIfam" id="TIGR00231">
    <property type="entry name" value="small_GTP"/>
    <property type="match status" value="1"/>
</dbReference>
<dbReference type="CDD" id="cd03696">
    <property type="entry name" value="SelB_II"/>
    <property type="match status" value="1"/>
</dbReference>
<dbReference type="GO" id="GO:0005525">
    <property type="term" value="F:GTP binding"/>
    <property type="evidence" value="ECO:0007669"/>
    <property type="project" value="UniProtKB-KW"/>
</dbReference>
<keyword evidence="10" id="KW-0251">Elongation factor</keyword>
<evidence type="ECO:0000259" key="9">
    <source>
        <dbReference type="PROSITE" id="PS51722"/>
    </source>
</evidence>
<dbReference type="GO" id="GO:0001514">
    <property type="term" value="P:selenocysteine incorporation"/>
    <property type="evidence" value="ECO:0007669"/>
    <property type="project" value="InterPro"/>
</dbReference>
<comment type="function">
    <text evidence="7">Translation factor necessary for the incorporation of selenocysteine into proteins. It probably replaces EF-Tu for the insertion of selenocysteine directed by the UGA codon. SelB binds GTP and GDP.</text>
</comment>
<evidence type="ECO:0000256" key="6">
    <source>
        <dbReference type="ARBA" id="ARBA00023134"/>
    </source>
</evidence>
<dbReference type="RefSeq" id="WP_120190183.1">
    <property type="nucleotide sequence ID" value="NZ_MCHY01000009.1"/>
</dbReference>
<dbReference type="SUPFAM" id="SSF50465">
    <property type="entry name" value="EF-Tu/eEF-1alpha/eIF2-gamma C-terminal domain"/>
    <property type="match status" value="1"/>
</dbReference>
<dbReference type="Pfam" id="PF09106">
    <property type="entry name" value="WHD_2nd_SelB"/>
    <property type="match status" value="1"/>
</dbReference>
<evidence type="ECO:0000256" key="2">
    <source>
        <dbReference type="ARBA" id="ARBA00015953"/>
    </source>
</evidence>
<evidence type="ECO:0000313" key="10">
    <source>
        <dbReference type="EMBL" id="RKD22707.1"/>
    </source>
</evidence>
<dbReference type="SUPFAM" id="SSF46785">
    <property type="entry name" value="Winged helix' DNA-binding domain"/>
    <property type="match status" value="2"/>
</dbReference>
<dbReference type="OrthoDB" id="9804504at2"/>
<dbReference type="EMBL" id="MCHY01000009">
    <property type="protein sequence ID" value="RKD22707.1"/>
    <property type="molecule type" value="Genomic_DNA"/>
</dbReference>
<evidence type="ECO:0000313" key="11">
    <source>
        <dbReference type="Proteomes" id="UP000284219"/>
    </source>
</evidence>
<protein>
    <recommendedName>
        <fullName evidence="2">Selenocysteine-specific elongation factor</fullName>
    </recommendedName>
    <alternativeName>
        <fullName evidence="8">SelB translation factor</fullName>
    </alternativeName>
</protein>
<dbReference type="InterPro" id="IPR009001">
    <property type="entry name" value="Transl_elong_EF1A/Init_IF2_C"/>
</dbReference>
<dbReference type="InterPro" id="IPR009000">
    <property type="entry name" value="Transl_B-barrel_sf"/>
</dbReference>
<dbReference type="CDD" id="cd04171">
    <property type="entry name" value="SelB"/>
    <property type="match status" value="1"/>
</dbReference>
<evidence type="ECO:0000256" key="1">
    <source>
        <dbReference type="ARBA" id="ARBA00004496"/>
    </source>
</evidence>
<dbReference type="FunFam" id="2.40.30.10:FF:000020">
    <property type="entry name" value="Translation elongation factor EF-1"/>
    <property type="match status" value="1"/>
</dbReference>
<keyword evidence="11" id="KW-1185">Reference proteome</keyword>
<gene>
    <name evidence="10" type="ORF">BEP19_10650</name>
</gene>
<reference evidence="10 11" key="1">
    <citation type="submission" date="2016-08" db="EMBL/GenBank/DDBJ databases">
        <title>Novel Firmicute Genomes.</title>
        <authorList>
            <person name="Poppleton D.I."/>
            <person name="Gribaldo S."/>
        </authorList>
    </citation>
    <scope>NUCLEOTIDE SEQUENCE [LARGE SCALE GENOMIC DNA]</scope>
    <source>
        <strain evidence="10 11">RAOx-1</strain>
    </source>
</reference>
<sequence>MDTHYTIGIAGHIDHGKTSLTKKLTNIDTDRLKEERERGVSIELGFAPLQLPSGKQVGVVDVPGHERFIRQMIAGAAGIDLVILVIAADEGIMPQTREHFDIIRFLGIEKGIIALTKTDLVDEEWIEMVKDEAREWVEDSFLEDAPIVPVSSQTGTGIEQLLETIETELHSIPERETSEPFRMPIDRVFTKKGAGAVVTGTIYEGEITEGDTVEVFPIGEKVKIRQLNVHHHSVEKAYAGQRTALNLSGIDFKDMERGYALTAPEYFRKTDRIDIHFHMLPHLDFKVKQRMRVRLHIATTEIMGKIIFYDRNELEPGEEALCQLQLEGEIIAKAGDPFILRRLSPTATLGGGKVLSPYGQRRKFGEKSVALLELLNHGDEWEMLQYVLAEDGFSTIEEIDFQLALGQAYLQQLVERYEQEQRVKQFGSYVVLADSVQEWVDRIKTTLMKYHHQHPMRTGMKKSELRSRYFPDLADRLWREFVVNLREEAVVDESDEAISLKKHQPKIPTSIQPTIEKLENTLKKEELTVSSWDDLAKSAGLKQQDIPELKAYLIEQKGYVAMGSDFLVDASVYESAVTRLKEGLPADNPFTPAQVREIISVSRKYLIPFLESLDQRGLTKRVDNERVWIKRAEKVVE</sequence>
<dbReference type="InterPro" id="IPR057335">
    <property type="entry name" value="Beta-barrel_SelB"/>
</dbReference>
<evidence type="ECO:0000256" key="4">
    <source>
        <dbReference type="ARBA" id="ARBA00022741"/>
    </source>
</evidence>
<dbReference type="Pfam" id="PF03144">
    <property type="entry name" value="GTP_EFTU_D2"/>
    <property type="match status" value="1"/>
</dbReference>
<dbReference type="Pfam" id="PF25461">
    <property type="entry name" value="Beta-barrel_SelB"/>
    <property type="match status" value="1"/>
</dbReference>
<dbReference type="Proteomes" id="UP000284219">
    <property type="component" value="Unassembled WGS sequence"/>
</dbReference>
<comment type="caution">
    <text evidence="10">The sequence shown here is derived from an EMBL/GenBank/DDBJ whole genome shotgun (WGS) entry which is preliminary data.</text>
</comment>
<dbReference type="InterPro" id="IPR015190">
    <property type="entry name" value="Elong_fac_SelB-wing-hlx_typ-2"/>
</dbReference>
<dbReference type="Gene3D" id="1.10.10.10">
    <property type="entry name" value="Winged helix-like DNA-binding domain superfamily/Winged helix DNA-binding domain"/>
    <property type="match status" value="1"/>
</dbReference>
<dbReference type="GO" id="GO:0003924">
    <property type="term" value="F:GTPase activity"/>
    <property type="evidence" value="ECO:0007669"/>
    <property type="project" value="InterPro"/>
</dbReference>
<dbReference type="GO" id="GO:0003723">
    <property type="term" value="F:RNA binding"/>
    <property type="evidence" value="ECO:0007669"/>
    <property type="project" value="InterPro"/>
</dbReference>
<dbReference type="PANTHER" id="PTHR43721">
    <property type="entry name" value="ELONGATION FACTOR TU-RELATED"/>
    <property type="match status" value="1"/>
</dbReference>
<dbReference type="Gene3D" id="1.10.10.2770">
    <property type="match status" value="1"/>
</dbReference>
<dbReference type="InterPro" id="IPR000795">
    <property type="entry name" value="T_Tr_GTP-bd_dom"/>
</dbReference>
<dbReference type="InterPro" id="IPR036390">
    <property type="entry name" value="WH_DNA-bd_sf"/>
</dbReference>
<dbReference type="GO" id="GO:0003746">
    <property type="term" value="F:translation elongation factor activity"/>
    <property type="evidence" value="ECO:0007669"/>
    <property type="project" value="UniProtKB-KW"/>
</dbReference>
<dbReference type="InterPro" id="IPR004535">
    <property type="entry name" value="Transl_elong_SelB"/>
</dbReference>
<comment type="subcellular location">
    <subcellularLocation>
        <location evidence="1">Cytoplasm</location>
    </subcellularLocation>
</comment>
<proteinExistence type="predicted"/>
<dbReference type="CDD" id="cd15491">
    <property type="entry name" value="selB_III"/>
    <property type="match status" value="1"/>
</dbReference>
<keyword evidence="3" id="KW-0963">Cytoplasm</keyword>
<dbReference type="Pfam" id="PF00009">
    <property type="entry name" value="GTP_EFTU"/>
    <property type="match status" value="1"/>
</dbReference>
<dbReference type="Gene3D" id="3.40.50.300">
    <property type="entry name" value="P-loop containing nucleotide triphosphate hydrolases"/>
    <property type="match status" value="1"/>
</dbReference>
<dbReference type="InterPro" id="IPR050055">
    <property type="entry name" value="EF-Tu_GTPase"/>
</dbReference>
<dbReference type="PROSITE" id="PS51722">
    <property type="entry name" value="G_TR_2"/>
    <property type="match status" value="1"/>
</dbReference>
<evidence type="ECO:0000256" key="3">
    <source>
        <dbReference type="ARBA" id="ARBA00022490"/>
    </source>
</evidence>
<organism evidence="10 11">
    <name type="scientific">Ammoniphilus oxalaticus</name>
    <dbReference type="NCBI Taxonomy" id="66863"/>
    <lineage>
        <taxon>Bacteria</taxon>
        <taxon>Bacillati</taxon>
        <taxon>Bacillota</taxon>
        <taxon>Bacilli</taxon>
        <taxon>Bacillales</taxon>
        <taxon>Paenibacillaceae</taxon>
        <taxon>Aneurinibacillus group</taxon>
        <taxon>Ammoniphilus</taxon>
    </lineage>
</organism>
<dbReference type="SUPFAM" id="SSF50447">
    <property type="entry name" value="Translation proteins"/>
    <property type="match status" value="1"/>
</dbReference>
<dbReference type="InterPro" id="IPR015191">
    <property type="entry name" value="SelB_WHD4"/>
</dbReference>
<dbReference type="NCBIfam" id="TIGR00475">
    <property type="entry name" value="selB"/>
    <property type="match status" value="1"/>
</dbReference>
<evidence type="ECO:0000256" key="8">
    <source>
        <dbReference type="ARBA" id="ARBA00031615"/>
    </source>
</evidence>
<dbReference type="Gene3D" id="2.40.30.10">
    <property type="entry name" value="Translation factors"/>
    <property type="match status" value="1"/>
</dbReference>
<dbReference type="Pfam" id="PF09107">
    <property type="entry name" value="WHD_3rd_SelB"/>
    <property type="match status" value="1"/>
</dbReference>
<accession>A0A419SFZ7</accession>
<evidence type="ECO:0000256" key="7">
    <source>
        <dbReference type="ARBA" id="ARBA00025526"/>
    </source>
</evidence>
<dbReference type="SUPFAM" id="SSF52540">
    <property type="entry name" value="P-loop containing nucleoside triphosphate hydrolases"/>
    <property type="match status" value="1"/>
</dbReference>
<dbReference type="AlphaFoldDB" id="A0A419SFZ7"/>